<dbReference type="GO" id="GO:0005184">
    <property type="term" value="F:neuropeptide hormone activity"/>
    <property type="evidence" value="ECO:0007669"/>
    <property type="project" value="InterPro"/>
</dbReference>
<protein>
    <recommendedName>
        <fullName evidence="3">Bursicon subunit alpha</fullName>
    </recommendedName>
</protein>
<dbReference type="AlphaFoldDB" id="A0A131ZXB8"/>
<evidence type="ECO:0008006" key="3">
    <source>
        <dbReference type="Google" id="ProtNLM"/>
    </source>
</evidence>
<comment type="caution">
    <text evidence="1">The sequence shown here is derived from an EMBL/GenBank/DDBJ whole genome shotgun (WGS) entry which is preliminary data.</text>
</comment>
<evidence type="ECO:0000313" key="1">
    <source>
        <dbReference type="EMBL" id="KPM03344.1"/>
    </source>
</evidence>
<dbReference type="PANTHER" id="PTHR41151:SF1">
    <property type="entry name" value="PARTNER OF BURSICON"/>
    <property type="match status" value="1"/>
</dbReference>
<accession>A0A131ZXB8</accession>
<proteinExistence type="predicted"/>
<dbReference type="GO" id="GO:0031395">
    <property type="term" value="C:bursicon neuropeptide hormone complex"/>
    <property type="evidence" value="ECO:0007669"/>
    <property type="project" value="InterPro"/>
</dbReference>
<name>A0A131ZXB8_SARSC</name>
<dbReference type="Proteomes" id="UP000616769">
    <property type="component" value="Unassembled WGS sequence"/>
</dbReference>
<dbReference type="EMBL" id="JXLN01004694">
    <property type="protein sequence ID" value="KPM03344.1"/>
    <property type="molecule type" value="Genomic_DNA"/>
</dbReference>
<sequence>MSRFLPISILIILIFHQNFIQFSRSIETLPEWLHFSTDAKRDLRRLSSQESGTKLIPLRRSLKSSLALTSFIHPCKTLETSIEIEQNELSSNGQLIRRCFGQAIVSKCEGGCVSNLRPSINTASGLLKDCVCCRETMMRTKQVKLDRCFDSEDNLLEEDTMIVTINEPHQCACFQCSNN</sequence>
<organism evidence="1 2">
    <name type="scientific">Sarcoptes scabiei</name>
    <name type="common">Itch mite</name>
    <name type="synonym">Acarus scabiei</name>
    <dbReference type="NCBI Taxonomy" id="52283"/>
    <lineage>
        <taxon>Eukaryota</taxon>
        <taxon>Metazoa</taxon>
        <taxon>Ecdysozoa</taxon>
        <taxon>Arthropoda</taxon>
        <taxon>Chelicerata</taxon>
        <taxon>Arachnida</taxon>
        <taxon>Acari</taxon>
        <taxon>Acariformes</taxon>
        <taxon>Sarcoptiformes</taxon>
        <taxon>Astigmata</taxon>
        <taxon>Psoroptidia</taxon>
        <taxon>Sarcoptoidea</taxon>
        <taxon>Sarcoptidae</taxon>
        <taxon>Sarcoptinae</taxon>
        <taxon>Sarcoptes</taxon>
    </lineage>
</organism>
<dbReference type="VEuPathDB" id="VectorBase:SSCA003549"/>
<dbReference type="OMA" id="LTSCEGQ"/>
<dbReference type="GO" id="GO:0001664">
    <property type="term" value="F:G protein-coupled receptor binding"/>
    <property type="evidence" value="ECO:0007669"/>
    <property type="project" value="InterPro"/>
</dbReference>
<gene>
    <name evidence="1" type="ORF">QR98_0017750</name>
</gene>
<reference evidence="1 2" key="1">
    <citation type="journal article" date="2015" name="Parasit. Vectors">
        <title>Draft genome of the scabies mite.</title>
        <authorList>
            <person name="Rider S.D.Jr."/>
            <person name="Morgan M.S."/>
            <person name="Arlian L.G."/>
        </authorList>
    </citation>
    <scope>NUCLEOTIDE SEQUENCE [LARGE SCALE GENOMIC DNA]</scope>
    <source>
        <strain evidence="1">Arlian Lab</strain>
    </source>
</reference>
<dbReference type="InterPro" id="IPR034441">
    <property type="entry name" value="Bursicon_suB"/>
</dbReference>
<evidence type="ECO:0000313" key="2">
    <source>
        <dbReference type="Proteomes" id="UP000616769"/>
    </source>
</evidence>
<dbReference type="PANTHER" id="PTHR41151">
    <property type="entry name" value="PARTNER OF BURSICON"/>
    <property type="match status" value="1"/>
</dbReference>
<dbReference type="GO" id="GO:0007186">
    <property type="term" value="P:G protein-coupled receptor signaling pathway"/>
    <property type="evidence" value="ECO:0007669"/>
    <property type="project" value="TreeGrafter"/>
</dbReference>